<protein>
    <submittedName>
        <fullName evidence="1">Uncharacterized protein</fullName>
    </submittedName>
</protein>
<accession>A0A0L0CFJ2</accession>
<dbReference type="AlphaFoldDB" id="A0A0L0CFJ2"/>
<keyword evidence="2" id="KW-1185">Reference proteome</keyword>
<comment type="caution">
    <text evidence="1">The sequence shown here is derived from an EMBL/GenBank/DDBJ whole genome shotgun (WGS) entry which is preliminary data.</text>
</comment>
<organism evidence="1 2">
    <name type="scientific">Lucilia cuprina</name>
    <name type="common">Green bottle fly</name>
    <name type="synonym">Australian sheep blowfly</name>
    <dbReference type="NCBI Taxonomy" id="7375"/>
    <lineage>
        <taxon>Eukaryota</taxon>
        <taxon>Metazoa</taxon>
        <taxon>Ecdysozoa</taxon>
        <taxon>Arthropoda</taxon>
        <taxon>Hexapoda</taxon>
        <taxon>Insecta</taxon>
        <taxon>Pterygota</taxon>
        <taxon>Neoptera</taxon>
        <taxon>Endopterygota</taxon>
        <taxon>Diptera</taxon>
        <taxon>Brachycera</taxon>
        <taxon>Muscomorpha</taxon>
        <taxon>Oestroidea</taxon>
        <taxon>Calliphoridae</taxon>
        <taxon>Luciliinae</taxon>
        <taxon>Lucilia</taxon>
    </lineage>
</organism>
<evidence type="ECO:0000313" key="1">
    <source>
        <dbReference type="EMBL" id="KNC31010.1"/>
    </source>
</evidence>
<proteinExistence type="predicted"/>
<gene>
    <name evidence="1" type="ORF">FF38_03276</name>
</gene>
<sequence>MNKILVIKIATQKIDAIFMLWLQQIYVVDYPLLSTQLQKMFMVVAAVLLVHAYVHVRVHDSFAGECVIYFSGHCDILGMLRYYLSTTSQLASTETFNHHITLPFDISTDISQDSSHPSDTRAVTETYPDNLYFTVYQSFNRSEALGETLFPGIGPLEQPLGYK</sequence>
<dbReference type="EMBL" id="JRES01000462">
    <property type="protein sequence ID" value="KNC31010.1"/>
    <property type="molecule type" value="Genomic_DNA"/>
</dbReference>
<reference evidence="1 2" key="1">
    <citation type="journal article" date="2015" name="Nat. Commun.">
        <title>Lucilia cuprina genome unlocks parasitic fly biology to underpin future interventions.</title>
        <authorList>
            <person name="Anstead C.A."/>
            <person name="Korhonen P.K."/>
            <person name="Young N.D."/>
            <person name="Hall R.S."/>
            <person name="Jex A.R."/>
            <person name="Murali S.C."/>
            <person name="Hughes D.S."/>
            <person name="Lee S.F."/>
            <person name="Perry T."/>
            <person name="Stroehlein A.J."/>
            <person name="Ansell B.R."/>
            <person name="Breugelmans B."/>
            <person name="Hofmann A."/>
            <person name="Qu J."/>
            <person name="Dugan S."/>
            <person name="Lee S.L."/>
            <person name="Chao H."/>
            <person name="Dinh H."/>
            <person name="Han Y."/>
            <person name="Doddapaneni H.V."/>
            <person name="Worley K.C."/>
            <person name="Muzny D.M."/>
            <person name="Ioannidis P."/>
            <person name="Waterhouse R.M."/>
            <person name="Zdobnov E.M."/>
            <person name="James P.J."/>
            <person name="Bagnall N.H."/>
            <person name="Kotze A.C."/>
            <person name="Gibbs R.A."/>
            <person name="Richards S."/>
            <person name="Batterham P."/>
            <person name="Gasser R.B."/>
        </authorList>
    </citation>
    <scope>NUCLEOTIDE SEQUENCE [LARGE SCALE GENOMIC DNA]</scope>
    <source>
        <strain evidence="1 2">LS</strain>
        <tissue evidence="1">Full body</tissue>
    </source>
</reference>
<evidence type="ECO:0000313" key="2">
    <source>
        <dbReference type="Proteomes" id="UP000037069"/>
    </source>
</evidence>
<dbReference type="Proteomes" id="UP000037069">
    <property type="component" value="Unassembled WGS sequence"/>
</dbReference>
<name>A0A0L0CFJ2_LUCCU</name>